<dbReference type="NCBIfam" id="TIGR00016">
    <property type="entry name" value="ackA"/>
    <property type="match status" value="1"/>
</dbReference>
<dbReference type="AlphaFoldDB" id="F7PWI2"/>
<feature type="binding site" evidence="7">
    <location>
        <position position="89"/>
    </location>
    <ligand>
        <name>substrate</name>
    </ligand>
</feature>
<dbReference type="GO" id="GO:0006083">
    <property type="term" value="P:acetate metabolic process"/>
    <property type="evidence" value="ECO:0007669"/>
    <property type="project" value="TreeGrafter"/>
</dbReference>
<dbReference type="PROSITE" id="PS01076">
    <property type="entry name" value="ACETATE_KINASE_2"/>
    <property type="match status" value="1"/>
</dbReference>
<dbReference type="HAMAP" id="MF_00020">
    <property type="entry name" value="Acetate_kinase"/>
    <property type="match status" value="1"/>
</dbReference>
<feature type="binding site" evidence="7">
    <location>
        <position position="15"/>
    </location>
    <ligand>
        <name>ATP</name>
        <dbReference type="ChEBI" id="CHEBI:30616"/>
    </ligand>
</feature>
<evidence type="ECO:0000313" key="9">
    <source>
        <dbReference type="EMBL" id="ERJ10980.1"/>
    </source>
</evidence>
<dbReference type="GO" id="GO:0005737">
    <property type="term" value="C:cytoplasm"/>
    <property type="evidence" value="ECO:0007669"/>
    <property type="project" value="UniProtKB-SubCell"/>
</dbReference>
<dbReference type="CDD" id="cd24010">
    <property type="entry name" value="ASKHA_NBD_AcK_PK"/>
    <property type="match status" value="1"/>
</dbReference>
<dbReference type="InParanoid" id="F7PWI2"/>
<feature type="binding site" evidence="7">
    <location>
        <position position="382"/>
    </location>
    <ligand>
        <name>Mg(2+)</name>
        <dbReference type="ChEBI" id="CHEBI:18420"/>
    </ligand>
</feature>
<dbReference type="RefSeq" id="WP_008825604.1">
    <property type="nucleotide sequence ID" value="NZ_AFNU02000020.1"/>
</dbReference>
<evidence type="ECO:0000256" key="6">
    <source>
        <dbReference type="ARBA" id="ARBA00022840"/>
    </source>
</evidence>
<dbReference type="STRING" id="1033810.HLPCO_002985"/>
<evidence type="ECO:0000256" key="7">
    <source>
        <dbReference type="HAMAP-Rule" id="MF_00020"/>
    </source>
</evidence>
<dbReference type="Pfam" id="PF00871">
    <property type="entry name" value="Acetate_kinase"/>
    <property type="match status" value="1"/>
</dbReference>
<organism evidence="9 10">
    <name type="scientific">Haloplasma contractile SSD-17B</name>
    <dbReference type="NCBI Taxonomy" id="1033810"/>
    <lineage>
        <taxon>Bacteria</taxon>
        <taxon>Bacillati</taxon>
        <taxon>Mycoplasmatota</taxon>
        <taxon>Mollicutes</taxon>
        <taxon>Haloplasmatales</taxon>
        <taxon>Haloplasmataceae</taxon>
        <taxon>Haloplasma</taxon>
    </lineage>
</organism>
<feature type="binding site" evidence="7">
    <location>
        <begin position="206"/>
        <end position="210"/>
    </location>
    <ligand>
        <name>ATP</name>
        <dbReference type="ChEBI" id="CHEBI:30616"/>
    </ligand>
</feature>
<evidence type="ECO:0000256" key="1">
    <source>
        <dbReference type="ARBA" id="ARBA00008748"/>
    </source>
</evidence>
<dbReference type="PIRSF" id="PIRSF000722">
    <property type="entry name" value="Acetate_prop_kin"/>
    <property type="match status" value="1"/>
</dbReference>
<protein>
    <recommendedName>
        <fullName evidence="7">Acetate kinase</fullName>
        <ecNumber evidence="7">2.7.2.1</ecNumber>
    </recommendedName>
    <alternativeName>
        <fullName evidence="7">Acetokinase</fullName>
    </alternativeName>
</protein>
<dbReference type="GO" id="GO:0000287">
    <property type="term" value="F:magnesium ion binding"/>
    <property type="evidence" value="ECO:0007669"/>
    <property type="project" value="UniProtKB-UniRule"/>
</dbReference>
<feature type="binding site" evidence="7">
    <location>
        <position position="8"/>
    </location>
    <ligand>
        <name>Mg(2+)</name>
        <dbReference type="ChEBI" id="CHEBI:18420"/>
    </ligand>
</feature>
<comment type="subcellular location">
    <subcellularLocation>
        <location evidence="7">Cytoplasm</location>
    </subcellularLocation>
</comment>
<feature type="binding site" evidence="7">
    <location>
        <begin position="329"/>
        <end position="333"/>
    </location>
    <ligand>
        <name>ATP</name>
        <dbReference type="ChEBI" id="CHEBI:30616"/>
    </ligand>
</feature>
<evidence type="ECO:0000256" key="8">
    <source>
        <dbReference type="RuleBase" id="RU003835"/>
    </source>
</evidence>
<dbReference type="InterPro" id="IPR004372">
    <property type="entry name" value="Ac/propionate_kinase"/>
</dbReference>
<evidence type="ECO:0000256" key="2">
    <source>
        <dbReference type="ARBA" id="ARBA00022679"/>
    </source>
</evidence>
<dbReference type="SUPFAM" id="SSF53067">
    <property type="entry name" value="Actin-like ATPase domain"/>
    <property type="match status" value="2"/>
</dbReference>
<feature type="binding site" evidence="7">
    <location>
        <begin position="281"/>
        <end position="283"/>
    </location>
    <ligand>
        <name>ATP</name>
        <dbReference type="ChEBI" id="CHEBI:30616"/>
    </ligand>
</feature>
<reference evidence="9 10" key="2">
    <citation type="journal article" date="2013" name="PLoS ONE">
        <title>INDIGO - INtegrated Data Warehouse of MIcrobial GenOmes with Examples from the Red Sea Extremophiles.</title>
        <authorList>
            <person name="Alam I."/>
            <person name="Antunes A."/>
            <person name="Kamau A.A."/>
            <person name="Ba Alawi W."/>
            <person name="Kalkatawi M."/>
            <person name="Stingl U."/>
            <person name="Bajic V.B."/>
        </authorList>
    </citation>
    <scope>NUCLEOTIDE SEQUENCE [LARGE SCALE GENOMIC DNA]</scope>
    <source>
        <strain evidence="9 10">SSD-17B</strain>
    </source>
</reference>
<dbReference type="GO" id="GO:0008776">
    <property type="term" value="F:acetate kinase activity"/>
    <property type="evidence" value="ECO:0007669"/>
    <property type="project" value="UniProtKB-UniRule"/>
</dbReference>
<dbReference type="InterPro" id="IPR023865">
    <property type="entry name" value="Aliphatic_acid_kinase_CS"/>
</dbReference>
<dbReference type="PROSITE" id="PS01075">
    <property type="entry name" value="ACETATE_KINASE_1"/>
    <property type="match status" value="1"/>
</dbReference>
<dbReference type="Gene3D" id="3.30.420.40">
    <property type="match status" value="2"/>
</dbReference>
<gene>
    <name evidence="7" type="primary">ackA</name>
    <name evidence="9" type="ORF">HLPCO_002985</name>
</gene>
<reference evidence="9 10" key="1">
    <citation type="journal article" date="2011" name="J. Bacteriol.">
        <title>Genome sequence of Haloplasma contractile, an unusual contractile bacterium from a deep-sea anoxic brine lake.</title>
        <authorList>
            <person name="Antunes A."/>
            <person name="Alam I."/>
            <person name="El Dorry H."/>
            <person name="Siam R."/>
            <person name="Robertson A."/>
            <person name="Bajic V.B."/>
            <person name="Stingl U."/>
        </authorList>
    </citation>
    <scope>NUCLEOTIDE SEQUENCE [LARGE SCALE GENOMIC DNA]</scope>
    <source>
        <strain evidence="9 10">SSD-17B</strain>
    </source>
</reference>
<dbReference type="PANTHER" id="PTHR21060">
    <property type="entry name" value="ACETATE KINASE"/>
    <property type="match status" value="1"/>
</dbReference>
<comment type="caution">
    <text evidence="9">The sequence shown here is derived from an EMBL/GenBank/DDBJ whole genome shotgun (WGS) entry which is preliminary data.</text>
</comment>
<feature type="site" description="Transition state stabilizer" evidence="7">
    <location>
        <position position="239"/>
    </location>
</feature>
<keyword evidence="7" id="KW-0963">Cytoplasm</keyword>
<comment type="similarity">
    <text evidence="1 7 8">Belongs to the acetokinase family.</text>
</comment>
<keyword evidence="5 7" id="KW-0418">Kinase</keyword>
<proteinExistence type="inferred from homology"/>
<comment type="catalytic activity">
    <reaction evidence="7">
        <text>acetate + ATP = acetyl phosphate + ADP</text>
        <dbReference type="Rhea" id="RHEA:11352"/>
        <dbReference type="ChEBI" id="CHEBI:22191"/>
        <dbReference type="ChEBI" id="CHEBI:30089"/>
        <dbReference type="ChEBI" id="CHEBI:30616"/>
        <dbReference type="ChEBI" id="CHEBI:456216"/>
        <dbReference type="EC" id="2.7.2.1"/>
    </reaction>
</comment>
<keyword evidence="10" id="KW-1185">Reference proteome</keyword>
<dbReference type="Proteomes" id="UP000005707">
    <property type="component" value="Unassembled WGS sequence"/>
</dbReference>
<comment type="pathway">
    <text evidence="7">Metabolic intermediate biosynthesis; acetyl-CoA biosynthesis; acetyl-CoA from acetate: step 1/2.</text>
</comment>
<evidence type="ECO:0000256" key="5">
    <source>
        <dbReference type="ARBA" id="ARBA00022777"/>
    </source>
</evidence>
<evidence type="ECO:0000256" key="3">
    <source>
        <dbReference type="ARBA" id="ARBA00022723"/>
    </source>
</evidence>
<evidence type="ECO:0000256" key="4">
    <source>
        <dbReference type="ARBA" id="ARBA00022741"/>
    </source>
</evidence>
<name>F7PWI2_9MOLU</name>
<keyword evidence="6 7" id="KW-0067">ATP-binding</keyword>
<dbReference type="PRINTS" id="PR00471">
    <property type="entry name" value="ACETATEKNASE"/>
</dbReference>
<dbReference type="EC" id="2.7.2.1" evidence="7"/>
<keyword evidence="4 7" id="KW-0547">Nucleotide-binding</keyword>
<feature type="active site" description="Proton donor/acceptor" evidence="7">
    <location>
        <position position="146"/>
    </location>
</feature>
<dbReference type="FunCoup" id="F7PWI2">
    <property type="interactions" value="339"/>
</dbReference>
<dbReference type="GO" id="GO:0006085">
    <property type="term" value="P:acetyl-CoA biosynthetic process"/>
    <property type="evidence" value="ECO:0007669"/>
    <property type="project" value="UniProtKB-UniRule"/>
</dbReference>
<dbReference type="eggNOG" id="COG0282">
    <property type="taxonomic scope" value="Bacteria"/>
</dbReference>
<dbReference type="InterPro" id="IPR043129">
    <property type="entry name" value="ATPase_NBD"/>
</dbReference>
<dbReference type="OrthoDB" id="9802453at2"/>
<dbReference type="GO" id="GO:0005524">
    <property type="term" value="F:ATP binding"/>
    <property type="evidence" value="ECO:0007669"/>
    <property type="project" value="UniProtKB-KW"/>
</dbReference>
<comment type="subunit">
    <text evidence="7">Homodimer.</text>
</comment>
<comment type="function">
    <text evidence="7">Catalyzes the formation of acetyl phosphate from acetate and ATP. Can also catalyze the reverse reaction.</text>
</comment>
<dbReference type="EMBL" id="AFNU02000020">
    <property type="protein sequence ID" value="ERJ10980.1"/>
    <property type="molecule type" value="Genomic_DNA"/>
</dbReference>
<dbReference type="UniPathway" id="UPA00340">
    <property type="reaction ID" value="UER00458"/>
</dbReference>
<accession>F7PWI2</accession>
<keyword evidence="3 7" id="KW-0479">Metal-binding</keyword>
<dbReference type="InterPro" id="IPR000890">
    <property type="entry name" value="Aliphatic_acid_kin_short-chain"/>
</dbReference>
<feature type="site" description="Transition state stabilizer" evidence="7">
    <location>
        <position position="178"/>
    </location>
</feature>
<dbReference type="PANTHER" id="PTHR21060:SF15">
    <property type="entry name" value="ACETATE KINASE-RELATED"/>
    <property type="match status" value="1"/>
</dbReference>
<comment type="cofactor">
    <cofactor evidence="7">
        <name>Mg(2+)</name>
        <dbReference type="ChEBI" id="CHEBI:18420"/>
    </cofactor>
    <cofactor evidence="7">
        <name>Mn(2+)</name>
        <dbReference type="ChEBI" id="CHEBI:29035"/>
    </cofactor>
    <text evidence="7">Mg(2+). Can also accept Mn(2+).</text>
</comment>
<keyword evidence="7" id="KW-0460">Magnesium</keyword>
<evidence type="ECO:0000313" key="10">
    <source>
        <dbReference type="Proteomes" id="UP000005707"/>
    </source>
</evidence>
<keyword evidence="2 7" id="KW-0808">Transferase</keyword>
<sequence>MAKILAVNAGSSSLKFQLLNMPEEDVIASGLVERIGFEDAVFNIEFRDQERSETVHIPDHAVAVQMLLEVLVDLQIVKSLEDIVGVGHRVVHGGEKFSDSVKITDEVLKTIEELKDLAPLHNPANATGIRAFEKVLPKVEQVAVFDTAFHQTMPKESYMYASPYDWYEKYGVRRYGFHGTSHKYVAERTAQLINKSLEDTKIITVHIGNGGSLAAVDGGKSVNTSMGFTPLAGLVMGTRTGDIDPSILPFVMEKENMNIDEAISALNKESGLEGVSGISSDMRDIDKGKSEDNERAELAFDLFVKRVVDYIAAYYVELGGADAIVFTAGIGENDIEVRKAVMSRLAVLGIKINEEANNTRGQEIKISTDDSKIQVWVVPTNEEVMIARDTLRLIK</sequence>